<accession>A0A167HDU3</accession>
<comment type="caution">
    <text evidence="1">The sequence shown here is derived from an EMBL/GenBank/DDBJ whole genome shotgun (WGS) entry which is preliminary data.</text>
</comment>
<dbReference type="AlphaFoldDB" id="A0A167HDU3"/>
<reference evidence="1 2" key="1">
    <citation type="submission" date="2013-07" db="EMBL/GenBank/DDBJ databases">
        <title>Comparative Genomic and Metabolomic Analysis of Twelve Strains of Pseudoalteromonas luteoviolacea.</title>
        <authorList>
            <person name="Vynne N.G."/>
            <person name="Mansson M."/>
            <person name="Gram L."/>
        </authorList>
    </citation>
    <scope>NUCLEOTIDE SEQUENCE [LARGE SCALE GENOMIC DNA]</scope>
    <source>
        <strain evidence="1 2">NCIMB 1942</strain>
    </source>
</reference>
<dbReference type="Proteomes" id="UP000076587">
    <property type="component" value="Unassembled WGS sequence"/>
</dbReference>
<sequence>MGLLKIGSTYGCACTEVLRIKRAIIAENMLIFFLCTIVQEFEVIISNLIETACLSQSKIDETRKE</sequence>
<evidence type="ECO:0000313" key="1">
    <source>
        <dbReference type="EMBL" id="KZN58013.1"/>
    </source>
</evidence>
<evidence type="ECO:0000313" key="2">
    <source>
        <dbReference type="Proteomes" id="UP000076587"/>
    </source>
</evidence>
<dbReference type="EMBL" id="AUXT01000018">
    <property type="protein sequence ID" value="KZN58013.1"/>
    <property type="molecule type" value="Genomic_DNA"/>
</dbReference>
<protein>
    <submittedName>
        <fullName evidence="1">Uncharacterized protein</fullName>
    </submittedName>
</protein>
<name>A0A167HDU3_9GAMM</name>
<proteinExistence type="predicted"/>
<gene>
    <name evidence="1" type="ORF">N482_22780</name>
</gene>
<organism evidence="1 2">
    <name type="scientific">Pseudoalteromonas luteoviolacea NCIMB 1942</name>
    <dbReference type="NCBI Taxonomy" id="1365253"/>
    <lineage>
        <taxon>Bacteria</taxon>
        <taxon>Pseudomonadati</taxon>
        <taxon>Pseudomonadota</taxon>
        <taxon>Gammaproteobacteria</taxon>
        <taxon>Alteromonadales</taxon>
        <taxon>Pseudoalteromonadaceae</taxon>
        <taxon>Pseudoalteromonas</taxon>
    </lineage>
</organism>